<gene>
    <name evidence="1" type="ORF">EJP67_25305</name>
</gene>
<reference evidence="1 2" key="1">
    <citation type="submission" date="2018-12" db="EMBL/GenBank/DDBJ databases">
        <title>The genome sequences of Variovorax guangxiensis DSM 27352.</title>
        <authorList>
            <person name="Gao J."/>
            <person name="Sun J."/>
        </authorList>
    </citation>
    <scope>NUCLEOTIDE SEQUENCE [LARGE SCALE GENOMIC DNA]</scope>
    <source>
        <strain evidence="1 2">DSM 27352</strain>
    </source>
</reference>
<organism evidence="1 2">
    <name type="scientific">Variovorax guangxiensis</name>
    <dbReference type="NCBI Taxonomy" id="1775474"/>
    <lineage>
        <taxon>Bacteria</taxon>
        <taxon>Pseudomonadati</taxon>
        <taxon>Pseudomonadota</taxon>
        <taxon>Betaproteobacteria</taxon>
        <taxon>Burkholderiales</taxon>
        <taxon>Comamonadaceae</taxon>
        <taxon>Variovorax</taxon>
    </lineage>
</organism>
<dbReference type="RefSeq" id="WP_126024502.1">
    <property type="nucleotide sequence ID" value="NZ_RXFT01000013.1"/>
</dbReference>
<comment type="caution">
    <text evidence="1">The sequence shown here is derived from an EMBL/GenBank/DDBJ whole genome shotgun (WGS) entry which is preliminary data.</text>
</comment>
<evidence type="ECO:0000313" key="1">
    <source>
        <dbReference type="EMBL" id="RUR70377.1"/>
    </source>
</evidence>
<dbReference type="AlphaFoldDB" id="A0A433MR92"/>
<dbReference type="OrthoDB" id="6537357at2"/>
<name>A0A433MR92_9BURK</name>
<protein>
    <submittedName>
        <fullName evidence="1">Uncharacterized protein</fullName>
    </submittedName>
</protein>
<dbReference type="Proteomes" id="UP000281118">
    <property type="component" value="Unassembled WGS sequence"/>
</dbReference>
<proteinExistence type="predicted"/>
<accession>A0A433MR92</accession>
<sequence length="179" mass="20047">MATLPCWKGIGGRIVRHIHSQALQLSYVYLGLPRRTALSRHCLIELATEAGKVWPGTRVAASRLTLMHDIAGASADSPARSHYVVEMKPEPGWGIELQRWYDQEHLPALAAVPGCIRAQRFWNNDDEQESLACYDLVSDRTTASAEWLAVRETSWSARVRPHFMKPVRTMFALADAALP</sequence>
<dbReference type="EMBL" id="RXFT01000013">
    <property type="protein sequence ID" value="RUR70377.1"/>
    <property type="molecule type" value="Genomic_DNA"/>
</dbReference>
<evidence type="ECO:0000313" key="2">
    <source>
        <dbReference type="Proteomes" id="UP000281118"/>
    </source>
</evidence>